<proteinExistence type="predicted"/>
<keyword evidence="3" id="KW-1185">Reference proteome</keyword>
<evidence type="ECO:0000313" key="2">
    <source>
        <dbReference type="EMBL" id="OQR77891.1"/>
    </source>
</evidence>
<feature type="region of interest" description="Disordered" evidence="1">
    <location>
        <begin position="132"/>
        <end position="171"/>
    </location>
</feature>
<dbReference type="EMBL" id="MNPL01002909">
    <property type="protein sequence ID" value="OQR77891.1"/>
    <property type="molecule type" value="Genomic_DNA"/>
</dbReference>
<sequence>MKKVFNKQLNTLLPLVAPGKESVGGHDELATLLNEHGIEIDSLSDEEMRPYLADTFYRRLSRRELRDLLWATQSSATSPFGILIVLTEGNPNSSNLKRQMTRTFIARMDDDLAEFCEAVADVIVSQMEMKEDVKQIPDRGPVKPKIEDDGRNSQGSTEDDDNPRASQGERDRRVHLIYNDHPYCLWRPCLNVLESLLQMQGKHVVQHRFSAFWKKHIQLIHI</sequence>
<name>A0A1V9XWS6_9ACAR</name>
<evidence type="ECO:0000313" key="3">
    <source>
        <dbReference type="Proteomes" id="UP000192247"/>
    </source>
</evidence>
<protein>
    <submittedName>
        <fullName evidence="2">Uncharacterized protein</fullName>
    </submittedName>
</protein>
<gene>
    <name evidence="2" type="ORF">BIW11_06772</name>
</gene>
<dbReference type="AlphaFoldDB" id="A0A1V9XWS6"/>
<dbReference type="Proteomes" id="UP000192247">
    <property type="component" value="Unassembled WGS sequence"/>
</dbReference>
<reference evidence="2 3" key="1">
    <citation type="journal article" date="2017" name="Gigascience">
        <title>Draft genome of the honey bee ectoparasitic mite, Tropilaelaps mercedesae, is shaped by the parasitic life history.</title>
        <authorList>
            <person name="Dong X."/>
            <person name="Armstrong S.D."/>
            <person name="Xia D."/>
            <person name="Makepeace B.L."/>
            <person name="Darby A.C."/>
            <person name="Kadowaki T."/>
        </authorList>
    </citation>
    <scope>NUCLEOTIDE SEQUENCE [LARGE SCALE GENOMIC DNA]</scope>
    <source>
        <strain evidence="2">Wuxi-XJTLU</strain>
    </source>
</reference>
<evidence type="ECO:0000256" key="1">
    <source>
        <dbReference type="SAM" id="MobiDB-lite"/>
    </source>
</evidence>
<accession>A0A1V9XWS6</accession>
<dbReference type="OrthoDB" id="10451027at2759"/>
<comment type="caution">
    <text evidence="2">The sequence shown here is derived from an EMBL/GenBank/DDBJ whole genome shotgun (WGS) entry which is preliminary data.</text>
</comment>
<feature type="compositionally biased region" description="Basic and acidic residues" evidence="1">
    <location>
        <begin position="132"/>
        <end position="151"/>
    </location>
</feature>
<dbReference type="InParanoid" id="A0A1V9XWS6"/>
<organism evidence="2 3">
    <name type="scientific">Tropilaelaps mercedesae</name>
    <dbReference type="NCBI Taxonomy" id="418985"/>
    <lineage>
        <taxon>Eukaryota</taxon>
        <taxon>Metazoa</taxon>
        <taxon>Ecdysozoa</taxon>
        <taxon>Arthropoda</taxon>
        <taxon>Chelicerata</taxon>
        <taxon>Arachnida</taxon>
        <taxon>Acari</taxon>
        <taxon>Parasitiformes</taxon>
        <taxon>Mesostigmata</taxon>
        <taxon>Gamasina</taxon>
        <taxon>Dermanyssoidea</taxon>
        <taxon>Laelapidae</taxon>
        <taxon>Tropilaelaps</taxon>
    </lineage>
</organism>